<feature type="compositionally biased region" description="Pro residues" evidence="1">
    <location>
        <begin position="98"/>
        <end position="112"/>
    </location>
</feature>
<keyword evidence="2" id="KW-1185">Reference proteome</keyword>
<gene>
    <name evidence="3" type="primary">LOC109471122</name>
</gene>
<evidence type="ECO:0000256" key="1">
    <source>
        <dbReference type="SAM" id="MobiDB-lite"/>
    </source>
</evidence>
<name>A0A6P4YVZ2_BRABE</name>
<accession>A0A6P4YVZ2</accession>
<feature type="compositionally biased region" description="Basic and acidic residues" evidence="1">
    <location>
        <begin position="35"/>
        <end position="54"/>
    </location>
</feature>
<proteinExistence type="predicted"/>
<feature type="compositionally biased region" description="Basic residues" evidence="1">
    <location>
        <begin position="66"/>
        <end position="84"/>
    </location>
</feature>
<organism evidence="2 3">
    <name type="scientific">Branchiostoma belcheri</name>
    <name type="common">Amphioxus</name>
    <dbReference type="NCBI Taxonomy" id="7741"/>
    <lineage>
        <taxon>Eukaryota</taxon>
        <taxon>Metazoa</taxon>
        <taxon>Chordata</taxon>
        <taxon>Cephalochordata</taxon>
        <taxon>Leptocardii</taxon>
        <taxon>Amphioxiformes</taxon>
        <taxon>Branchiostomatidae</taxon>
        <taxon>Branchiostoma</taxon>
    </lineage>
</organism>
<feature type="compositionally biased region" description="Acidic residues" evidence="1">
    <location>
        <begin position="17"/>
        <end position="31"/>
    </location>
</feature>
<dbReference type="GeneID" id="109471122"/>
<feature type="region of interest" description="Disordered" evidence="1">
    <location>
        <begin position="1"/>
        <end position="137"/>
    </location>
</feature>
<sequence>MEGVLPADLLAVASDISSDEVESDESSDSSDAESPQDKPTNEKTADQVRSERWKKFSQIDSERVAVVKKMKRRRGGRRHRKRQKTATPHSDAQSYNSVPPPTCEPKPDPLQPLKPYMDLPKPPQSSGATPVPKSGLEEKIEQAIADGKIGEAEELNEKLAEREMAVRITEAVRAREWKEDKDVDVKKRGHKKKKQLGWMFEAKQRWETKGNM</sequence>
<dbReference type="KEGG" id="bbel:109471122"/>
<dbReference type="PANTHER" id="PTHR14386:SF2">
    <property type="entry name" value="PROTEIN FAM204A"/>
    <property type="match status" value="1"/>
</dbReference>
<protein>
    <submittedName>
        <fullName evidence="3">Protein FAM204A-like</fullName>
    </submittedName>
</protein>
<dbReference type="OrthoDB" id="2418792at2759"/>
<reference evidence="3" key="1">
    <citation type="submission" date="2025-08" db="UniProtKB">
        <authorList>
            <consortium name="RefSeq"/>
        </authorList>
    </citation>
    <scope>IDENTIFICATION</scope>
    <source>
        <tissue evidence="3">Gonad</tissue>
    </source>
</reference>
<feature type="compositionally biased region" description="Polar residues" evidence="1">
    <location>
        <begin position="85"/>
        <end position="97"/>
    </location>
</feature>
<dbReference type="AlphaFoldDB" id="A0A6P4YVZ2"/>
<evidence type="ECO:0000313" key="3">
    <source>
        <dbReference type="RefSeq" id="XP_019625909.1"/>
    </source>
</evidence>
<dbReference type="InterPro" id="IPR037690">
    <property type="entry name" value="FAM204A"/>
</dbReference>
<dbReference type="Proteomes" id="UP000515135">
    <property type="component" value="Unplaced"/>
</dbReference>
<evidence type="ECO:0000313" key="2">
    <source>
        <dbReference type="Proteomes" id="UP000515135"/>
    </source>
</evidence>
<dbReference type="PANTHER" id="PTHR14386">
    <property type="entry name" value="PROTEIN FAM204A"/>
    <property type="match status" value="1"/>
</dbReference>
<dbReference type="RefSeq" id="XP_019625909.1">
    <property type="nucleotide sequence ID" value="XM_019770350.1"/>
</dbReference>